<evidence type="ECO:0000259" key="1">
    <source>
        <dbReference type="Pfam" id="PF22691"/>
    </source>
</evidence>
<evidence type="ECO:0000313" key="2">
    <source>
        <dbReference type="EMBL" id="MVZ99889.1"/>
    </source>
</evidence>
<dbReference type="CDD" id="cd00829">
    <property type="entry name" value="SCP-x_thiolase"/>
    <property type="match status" value="1"/>
</dbReference>
<dbReference type="EMBL" id="WBMS02000003">
    <property type="protein sequence ID" value="MVZ99889.1"/>
    <property type="molecule type" value="Genomic_DNA"/>
</dbReference>
<dbReference type="AlphaFoldDB" id="A0A6I4M4B6"/>
<organism evidence="2 3">
    <name type="scientific">Actinomadura physcomitrii</name>
    <dbReference type="NCBI Taxonomy" id="2650748"/>
    <lineage>
        <taxon>Bacteria</taxon>
        <taxon>Bacillati</taxon>
        <taxon>Actinomycetota</taxon>
        <taxon>Actinomycetes</taxon>
        <taxon>Streptosporangiales</taxon>
        <taxon>Thermomonosporaceae</taxon>
        <taxon>Actinomadura</taxon>
    </lineage>
</organism>
<dbReference type="PANTHER" id="PTHR42870:SF1">
    <property type="entry name" value="NON-SPECIFIC LIPID-TRANSFER PROTEIN-LIKE 2"/>
    <property type="match status" value="1"/>
</dbReference>
<proteinExistence type="predicted"/>
<dbReference type="PIRSF" id="PIRSF000429">
    <property type="entry name" value="Ac-CoA_Ac_transf"/>
    <property type="match status" value="1"/>
</dbReference>
<dbReference type="Pfam" id="PF22691">
    <property type="entry name" value="Thiolase_C_1"/>
    <property type="match status" value="1"/>
</dbReference>
<dbReference type="GO" id="GO:0016747">
    <property type="term" value="F:acyltransferase activity, transferring groups other than amino-acyl groups"/>
    <property type="evidence" value="ECO:0007669"/>
    <property type="project" value="InterPro"/>
</dbReference>
<dbReference type="InterPro" id="IPR055140">
    <property type="entry name" value="Thiolase_C_2"/>
</dbReference>
<dbReference type="SUPFAM" id="SSF53901">
    <property type="entry name" value="Thiolase-like"/>
    <property type="match status" value="2"/>
</dbReference>
<dbReference type="Proteomes" id="UP000462055">
    <property type="component" value="Unassembled WGS sequence"/>
</dbReference>
<sequence length="375" mass="40097">MSVRSRAAIVAVGTTEQGELRGRGADEVSVEAIRLALDEAGLDKSEVDGLITCRSNMNTAGTDTSVGALLGLNPRYSATLDYGTCNFSLHLAVMAIMAGLAETIVLAYGATQRTSKVDFGVPLGVDLATASGYVHIAGPAGLALQRHKHLYGTTDEQFGHIAVAQRQWARLNPLAIFTKPLSMEDYLAKPYLVEPLRRDDVTMISDGGAALIVTSAERAADFPTTPVYVRGIGEAAALNGGRERDNLLRPWIANVARDVYASAGMGPQDIGALYIQDPTAVWVLQMLEYYGFCPVGEGGRFLAEGHTYPGGKLPLNTNGGQLSESYMWGWLHLCEAVRQLRGECGERQVPGLETAMYCSTMTFTKGAASIISTSK</sequence>
<reference evidence="2" key="1">
    <citation type="submission" date="2019-12" db="EMBL/GenBank/DDBJ databases">
        <title>Actinomadura physcomitrii sp. nov., a novel actinomycete isolated from moss [Physcomitrium sphaericum (Ludw) Fuernr].</title>
        <authorList>
            <person name="Zhuang X."/>
        </authorList>
    </citation>
    <scope>NUCLEOTIDE SEQUENCE [LARGE SCALE GENOMIC DNA]</scope>
    <source>
        <strain evidence="2">LD22</strain>
    </source>
</reference>
<evidence type="ECO:0000313" key="3">
    <source>
        <dbReference type="Proteomes" id="UP000462055"/>
    </source>
</evidence>
<comment type="caution">
    <text evidence="2">The sequence shown here is derived from an EMBL/GenBank/DDBJ whole genome shotgun (WGS) entry which is preliminary data.</text>
</comment>
<dbReference type="PANTHER" id="PTHR42870">
    <property type="entry name" value="ACETYL-COA C-ACETYLTRANSFERASE"/>
    <property type="match status" value="1"/>
</dbReference>
<feature type="domain" description="Thiolase C-terminal" evidence="1">
    <location>
        <begin position="244"/>
        <end position="369"/>
    </location>
</feature>
<keyword evidence="3" id="KW-1185">Reference proteome</keyword>
<name>A0A6I4M4B6_9ACTN</name>
<accession>A0A6I4M4B6</accession>
<dbReference type="Gene3D" id="3.40.47.10">
    <property type="match status" value="1"/>
</dbReference>
<dbReference type="RefSeq" id="WP_151592096.1">
    <property type="nucleotide sequence ID" value="NZ_WBMS02000003.1"/>
</dbReference>
<dbReference type="InterPro" id="IPR016039">
    <property type="entry name" value="Thiolase-like"/>
</dbReference>
<gene>
    <name evidence="2" type="ORF">F8568_005740</name>
</gene>
<protein>
    <recommendedName>
        <fullName evidence="1">Thiolase C-terminal domain-containing protein</fullName>
    </recommendedName>
</protein>
<dbReference type="InterPro" id="IPR002155">
    <property type="entry name" value="Thiolase"/>
</dbReference>